<sequence>MADLPEDRLRLARLWRNGAPQLSSLAGCAHSARNKKVPCCRSPRCSGPSDAPPVVSGLTMAIEVRMVAARYNQETGQ</sequence>
<dbReference type="EMBL" id="CP014687">
    <property type="protein sequence ID" value="AQT05753.1"/>
    <property type="molecule type" value="Genomic_DNA"/>
</dbReference>
<dbReference type="KEGG" id="aper:A0U91_13990"/>
<dbReference type="AlphaFoldDB" id="A0A1U9LH19"/>
<evidence type="ECO:0000313" key="1">
    <source>
        <dbReference type="EMBL" id="AQT05753.1"/>
    </source>
</evidence>
<evidence type="ECO:0000313" key="2">
    <source>
        <dbReference type="Proteomes" id="UP000189055"/>
    </source>
</evidence>
<gene>
    <name evidence="1" type="ORF">A0U91_13990</name>
</gene>
<reference evidence="1 2" key="1">
    <citation type="submission" date="2016-03" db="EMBL/GenBank/DDBJ databases">
        <title>Acetic acid bacteria sequencing.</title>
        <authorList>
            <person name="Brandt J."/>
            <person name="Jakob F."/>
            <person name="Vogel R.F."/>
        </authorList>
    </citation>
    <scope>NUCLEOTIDE SEQUENCE [LARGE SCALE GENOMIC DNA]</scope>
    <source>
        <strain evidence="1 2">TMW2.1084</strain>
    </source>
</reference>
<organism evidence="1 2">
    <name type="scientific">Acetobacter persici</name>
    <dbReference type="NCBI Taxonomy" id="1076596"/>
    <lineage>
        <taxon>Bacteria</taxon>
        <taxon>Pseudomonadati</taxon>
        <taxon>Pseudomonadota</taxon>
        <taxon>Alphaproteobacteria</taxon>
        <taxon>Acetobacterales</taxon>
        <taxon>Acetobacteraceae</taxon>
        <taxon>Acetobacter</taxon>
    </lineage>
</organism>
<protein>
    <submittedName>
        <fullName evidence="1">Uncharacterized protein</fullName>
    </submittedName>
</protein>
<dbReference type="Proteomes" id="UP000189055">
    <property type="component" value="Chromosome"/>
</dbReference>
<proteinExistence type="predicted"/>
<name>A0A1U9LH19_9PROT</name>
<accession>A0A1U9LH19</accession>
<dbReference type="RefSeq" id="WP_077931484.1">
    <property type="nucleotide sequence ID" value="NZ_CP014687.1"/>
</dbReference>